<dbReference type="EC" id="1.1.-.-" evidence="6"/>
<dbReference type="InterPro" id="IPR036291">
    <property type="entry name" value="NAD(P)-bd_dom_sf"/>
</dbReference>
<dbReference type="InterPro" id="IPR006115">
    <property type="entry name" value="6PGDH_NADP-bd"/>
</dbReference>
<dbReference type="Gene3D" id="1.10.1040.10">
    <property type="entry name" value="N-(1-d-carboxylethyl)-l-norvaline Dehydrogenase, domain 2"/>
    <property type="match status" value="1"/>
</dbReference>
<organism evidence="6 7">
    <name type="scientific">Saccharopolyspora cebuensis</name>
    <dbReference type="NCBI Taxonomy" id="418759"/>
    <lineage>
        <taxon>Bacteria</taxon>
        <taxon>Bacillati</taxon>
        <taxon>Actinomycetota</taxon>
        <taxon>Actinomycetes</taxon>
        <taxon>Pseudonocardiales</taxon>
        <taxon>Pseudonocardiaceae</taxon>
        <taxon>Saccharopolyspora</taxon>
    </lineage>
</organism>
<dbReference type="InterPro" id="IPR029154">
    <property type="entry name" value="HIBADH-like_NADP-bd"/>
</dbReference>
<evidence type="ECO:0000256" key="1">
    <source>
        <dbReference type="ARBA" id="ARBA00009080"/>
    </source>
</evidence>
<dbReference type="SUPFAM" id="SSF51735">
    <property type="entry name" value="NAD(P)-binding Rossmann-fold domains"/>
    <property type="match status" value="1"/>
</dbReference>
<feature type="domain" description="3-hydroxyisobutyrate dehydrogenase-like NAD-binding" evidence="5">
    <location>
        <begin position="162"/>
        <end position="283"/>
    </location>
</feature>
<reference evidence="6 7" key="1">
    <citation type="submission" date="2024-08" db="EMBL/GenBank/DDBJ databases">
        <title>Genome mining of Saccharopolyspora cebuensis PGLac3 from Nigerian medicinal plant.</title>
        <authorList>
            <person name="Ezeobiora C.E."/>
            <person name="Igbokwe N.H."/>
            <person name="Amin D.H."/>
            <person name="Mendie U.E."/>
        </authorList>
    </citation>
    <scope>NUCLEOTIDE SEQUENCE [LARGE SCALE GENOMIC DNA]</scope>
    <source>
        <strain evidence="6 7">PGLac3</strain>
    </source>
</reference>
<name>A0ABV4CDD4_9PSEU</name>
<dbReference type="Pfam" id="PF03446">
    <property type="entry name" value="NAD_binding_2"/>
    <property type="match status" value="1"/>
</dbReference>
<proteinExistence type="inferred from homology"/>
<evidence type="ECO:0000256" key="3">
    <source>
        <dbReference type="ARBA" id="ARBA00023027"/>
    </source>
</evidence>
<evidence type="ECO:0000259" key="4">
    <source>
        <dbReference type="Pfam" id="PF03446"/>
    </source>
</evidence>
<evidence type="ECO:0000313" key="6">
    <source>
        <dbReference type="EMBL" id="MEY8039110.1"/>
    </source>
</evidence>
<evidence type="ECO:0000256" key="2">
    <source>
        <dbReference type="ARBA" id="ARBA00023002"/>
    </source>
</evidence>
<dbReference type="RefSeq" id="WP_345363514.1">
    <property type="nucleotide sequence ID" value="NZ_BAABII010000010.1"/>
</dbReference>
<keyword evidence="2 6" id="KW-0560">Oxidoreductase</keyword>
<dbReference type="InterPro" id="IPR015815">
    <property type="entry name" value="HIBADH-related"/>
</dbReference>
<dbReference type="SUPFAM" id="SSF48179">
    <property type="entry name" value="6-phosphogluconate dehydrogenase C-terminal domain-like"/>
    <property type="match status" value="1"/>
</dbReference>
<dbReference type="PIRSF" id="PIRSF000103">
    <property type="entry name" value="HIBADH"/>
    <property type="match status" value="1"/>
</dbReference>
<dbReference type="InterPro" id="IPR008927">
    <property type="entry name" value="6-PGluconate_DH-like_C_sf"/>
</dbReference>
<dbReference type="PANTHER" id="PTHR43060">
    <property type="entry name" value="3-HYDROXYISOBUTYRATE DEHYDROGENASE-LIKE 1, MITOCHONDRIAL-RELATED"/>
    <property type="match status" value="1"/>
</dbReference>
<dbReference type="InterPro" id="IPR013328">
    <property type="entry name" value="6PGD_dom2"/>
</dbReference>
<evidence type="ECO:0000313" key="7">
    <source>
        <dbReference type="Proteomes" id="UP001564626"/>
    </source>
</evidence>
<keyword evidence="3" id="KW-0520">NAD</keyword>
<dbReference type="Proteomes" id="UP001564626">
    <property type="component" value="Unassembled WGS sequence"/>
</dbReference>
<comment type="caution">
    <text evidence="6">The sequence shown here is derived from an EMBL/GenBank/DDBJ whole genome shotgun (WGS) entry which is preliminary data.</text>
</comment>
<feature type="domain" description="6-phosphogluconate dehydrogenase NADP-binding" evidence="4">
    <location>
        <begin position="5"/>
        <end position="156"/>
    </location>
</feature>
<comment type="similarity">
    <text evidence="1">Belongs to the HIBADH-related family.</text>
</comment>
<evidence type="ECO:0000259" key="5">
    <source>
        <dbReference type="Pfam" id="PF14833"/>
    </source>
</evidence>
<keyword evidence="7" id="KW-1185">Reference proteome</keyword>
<gene>
    <name evidence="6" type="ORF">AB8O55_06845</name>
</gene>
<dbReference type="PANTHER" id="PTHR43060:SF15">
    <property type="entry name" value="3-HYDROXYISOBUTYRATE DEHYDROGENASE-LIKE 1, MITOCHONDRIAL-RELATED"/>
    <property type="match status" value="1"/>
</dbReference>
<dbReference type="GO" id="GO:0016491">
    <property type="term" value="F:oxidoreductase activity"/>
    <property type="evidence" value="ECO:0007669"/>
    <property type="project" value="UniProtKB-KW"/>
</dbReference>
<accession>A0ABV4CDD4</accession>
<dbReference type="Pfam" id="PF14833">
    <property type="entry name" value="NAD_binding_11"/>
    <property type="match status" value="1"/>
</dbReference>
<sequence length="304" mass="30586">MSDTVSLCGLGNMGGAVAGRLAARGPLRVFDLDPARVAPAVEHPRITAVGAVGELAASDVVLLSLPAPKISRQVIAELAPRMRAGAVIVETSTVSPADMAAERELCAAHGIGIVDAAILSGVAQMAGGTATLLVGGDESAVDRVAGVLEAISGSVLRFGPVGSGMAAKVINNAVAHAVMVVLAEAGALGAATGVSGSALASLLSGPEAGLTRPLTHRFAERVLRGDYDGGMPTEAARKDSTLALAMAQDGGVPLFGIQGAHTVYELGVAEGLGRLDYASIATLWERWTGRPMGEAPGDQEEQAE</sequence>
<dbReference type="EMBL" id="JBGEHV010000008">
    <property type="protein sequence ID" value="MEY8039110.1"/>
    <property type="molecule type" value="Genomic_DNA"/>
</dbReference>
<protein>
    <submittedName>
        <fullName evidence="6">NAD(P)-dependent oxidoreductase</fullName>
        <ecNumber evidence="6">1.1.-.-</ecNumber>
    </submittedName>
</protein>
<dbReference type="Gene3D" id="3.40.50.720">
    <property type="entry name" value="NAD(P)-binding Rossmann-like Domain"/>
    <property type="match status" value="1"/>
</dbReference>